<accession>A0A8J5IFA5</accession>
<dbReference type="Proteomes" id="UP000709295">
    <property type="component" value="Unassembled WGS sequence"/>
</dbReference>
<sequence>MLPPSSSDARMPKQSLDFMVSSLAVLLNQHLWSHTTIELKRTLGHEYMNGFNYEIMATFKCNHDVQILLGGRDVIDRIHYCCKYVTKSQKRVAALVYNMTNRQEIAGPLATLYLYRGSCCYSSTGCVTLPLGEVLRQLMKSEDYCCALVNERADETVTNFRAVSFLDDYVFRPTKLQDINLYEFTMHHFRRNFEKTTVYSSFS</sequence>
<keyword evidence="2" id="KW-1185">Reference proteome</keyword>
<dbReference type="EMBL" id="JAENGY010002161">
    <property type="protein sequence ID" value="KAG6945231.1"/>
    <property type="molecule type" value="Genomic_DNA"/>
</dbReference>
<proteinExistence type="predicted"/>
<comment type="caution">
    <text evidence="1">The sequence shown here is derived from an EMBL/GenBank/DDBJ whole genome shotgun (WGS) entry which is preliminary data.</text>
</comment>
<dbReference type="AlphaFoldDB" id="A0A8J5IFA5"/>
<evidence type="ECO:0000313" key="2">
    <source>
        <dbReference type="Proteomes" id="UP000709295"/>
    </source>
</evidence>
<protein>
    <submittedName>
        <fullName evidence="1">Uncharacterized protein</fullName>
    </submittedName>
</protein>
<organism evidence="1 2">
    <name type="scientific">Phytophthora aleatoria</name>
    <dbReference type="NCBI Taxonomy" id="2496075"/>
    <lineage>
        <taxon>Eukaryota</taxon>
        <taxon>Sar</taxon>
        <taxon>Stramenopiles</taxon>
        <taxon>Oomycota</taxon>
        <taxon>Peronosporomycetes</taxon>
        <taxon>Peronosporales</taxon>
        <taxon>Peronosporaceae</taxon>
        <taxon>Phytophthora</taxon>
    </lineage>
</organism>
<name>A0A8J5IFA5_9STRA</name>
<reference evidence="1" key="1">
    <citation type="submission" date="2021-01" db="EMBL/GenBank/DDBJ databases">
        <title>Phytophthora aleatoria, a newly-described species from Pinus radiata is distinct from Phytophthora cactorum isolates based on comparative genomics.</title>
        <authorList>
            <person name="Mcdougal R."/>
            <person name="Panda P."/>
            <person name="Williams N."/>
            <person name="Studholme D.J."/>
        </authorList>
    </citation>
    <scope>NUCLEOTIDE SEQUENCE</scope>
    <source>
        <strain evidence="1">NZFS 4037</strain>
    </source>
</reference>
<evidence type="ECO:0000313" key="1">
    <source>
        <dbReference type="EMBL" id="KAG6945231.1"/>
    </source>
</evidence>
<gene>
    <name evidence="1" type="ORF">JG688_00016674</name>
</gene>